<keyword evidence="1" id="KW-0472">Membrane</keyword>
<feature type="transmembrane region" description="Helical" evidence="1">
    <location>
        <begin position="6"/>
        <end position="26"/>
    </location>
</feature>
<feature type="transmembrane region" description="Helical" evidence="1">
    <location>
        <begin position="206"/>
        <end position="225"/>
    </location>
</feature>
<organism evidence="2 3">
    <name type="scientific">Sarcina ventriculi</name>
    <name type="common">Clostridium ventriculi</name>
    <dbReference type="NCBI Taxonomy" id="1267"/>
    <lineage>
        <taxon>Bacteria</taxon>
        <taxon>Bacillati</taxon>
        <taxon>Bacillota</taxon>
        <taxon>Clostridia</taxon>
        <taxon>Eubacteriales</taxon>
        <taxon>Clostridiaceae</taxon>
        <taxon>Sarcina</taxon>
    </lineage>
</organism>
<reference evidence="2 3" key="1">
    <citation type="submission" date="2015-09" db="EMBL/GenBank/DDBJ databases">
        <authorList>
            <consortium name="Pathogen Informatics"/>
        </authorList>
    </citation>
    <scope>NUCLEOTIDE SEQUENCE [LARGE SCALE GENOMIC DNA]</scope>
    <source>
        <strain evidence="2 3">2789STDY5834858</strain>
    </source>
</reference>
<evidence type="ECO:0000313" key="2">
    <source>
        <dbReference type="EMBL" id="CUN49042.1"/>
    </source>
</evidence>
<evidence type="ECO:0000256" key="1">
    <source>
        <dbReference type="SAM" id="Phobius"/>
    </source>
</evidence>
<dbReference type="Proteomes" id="UP000095488">
    <property type="component" value="Unassembled WGS sequence"/>
</dbReference>
<feature type="transmembrane region" description="Helical" evidence="1">
    <location>
        <begin position="137"/>
        <end position="168"/>
    </location>
</feature>
<protein>
    <submittedName>
        <fullName evidence="2">Neutral zinc metallopeptidase</fullName>
    </submittedName>
</protein>
<dbReference type="Pfam" id="PF04298">
    <property type="entry name" value="Zn_peptidase_2"/>
    <property type="match status" value="1"/>
</dbReference>
<gene>
    <name evidence="2" type="ORF">ERS852473_00313</name>
</gene>
<sequence length="233" mass="25660">MFGYYGMFFDPTFIILVPALIVSAWAQFKVSSTFNEYERIESFNRYSGYNVARMLLDDAGLYDVQIETVRGKLSDHYDPTKRILRLSSGIYNGTSVAALGVAAHEVGHAIQHKEKYSALIFRNSIAPAVNFASSMSWLLFIAGIILNFSGLTTVGILLFSAVVVFQLVTLPVEFNASSRALKLLEQRGILYGNEVNGAKKVLNAAALTYVAATLMAVSQLLRLIVLSDRNSNN</sequence>
<comment type="caution">
    <text evidence="2">The sequence shown here is derived from an EMBL/GenBank/DDBJ whole genome shotgun (WGS) entry which is preliminary data.</text>
</comment>
<keyword evidence="1" id="KW-0812">Transmembrane</keyword>
<keyword evidence="1" id="KW-1133">Transmembrane helix</keyword>
<dbReference type="InterPro" id="IPR007395">
    <property type="entry name" value="Zn_peptidase_2"/>
</dbReference>
<dbReference type="EMBL" id="CYZR01000001">
    <property type="protein sequence ID" value="CUN49042.1"/>
    <property type="molecule type" value="Genomic_DNA"/>
</dbReference>
<evidence type="ECO:0000313" key="3">
    <source>
        <dbReference type="Proteomes" id="UP000095488"/>
    </source>
</evidence>
<dbReference type="PANTHER" id="PTHR36434">
    <property type="entry name" value="MEMBRANE PROTEASE YUGP-RELATED"/>
    <property type="match status" value="1"/>
</dbReference>
<proteinExistence type="predicted"/>
<dbReference type="RefSeq" id="WP_055257206.1">
    <property type="nucleotide sequence ID" value="NZ_BCMV01000062.1"/>
</dbReference>
<accession>A0ABM9UNW1</accession>
<dbReference type="PANTHER" id="PTHR36434:SF1">
    <property type="entry name" value="MEMBRANE PROTEASE YUGP-RELATED"/>
    <property type="match status" value="1"/>
</dbReference>
<name>A0ABM9UNW1_SARVE</name>
<keyword evidence="3" id="KW-1185">Reference proteome</keyword>